<accession>A0A858RFT9</accession>
<feature type="transmembrane region" description="Helical" evidence="1">
    <location>
        <begin position="79"/>
        <end position="97"/>
    </location>
</feature>
<proteinExistence type="predicted"/>
<keyword evidence="1" id="KW-0472">Membrane</keyword>
<dbReference type="KEGG" id="luo:HHL09_06360"/>
<dbReference type="Proteomes" id="UP000501812">
    <property type="component" value="Chromosome"/>
</dbReference>
<dbReference type="EMBL" id="CP051774">
    <property type="protein sequence ID" value="QJE95418.1"/>
    <property type="molecule type" value="Genomic_DNA"/>
</dbReference>
<evidence type="ECO:0000313" key="3">
    <source>
        <dbReference type="Proteomes" id="UP000501812"/>
    </source>
</evidence>
<keyword evidence="1" id="KW-1133">Transmembrane helix</keyword>
<evidence type="ECO:0000256" key="1">
    <source>
        <dbReference type="SAM" id="Phobius"/>
    </source>
</evidence>
<evidence type="ECO:0008006" key="4">
    <source>
        <dbReference type="Google" id="ProtNLM"/>
    </source>
</evidence>
<feature type="transmembrane region" description="Helical" evidence="1">
    <location>
        <begin position="48"/>
        <end position="67"/>
    </location>
</feature>
<gene>
    <name evidence="2" type="ORF">HHL09_06360</name>
</gene>
<evidence type="ECO:0000313" key="2">
    <source>
        <dbReference type="EMBL" id="QJE95418.1"/>
    </source>
</evidence>
<reference evidence="2 3" key="1">
    <citation type="submission" date="2020-04" db="EMBL/GenBank/DDBJ databases">
        <title>Luteolibacter sp. G-1-1-1 isolated from soil.</title>
        <authorList>
            <person name="Dahal R.H."/>
        </authorList>
    </citation>
    <scope>NUCLEOTIDE SEQUENCE [LARGE SCALE GENOMIC DNA]</scope>
    <source>
        <strain evidence="2 3">G-1-1-1</strain>
    </source>
</reference>
<keyword evidence="3" id="KW-1185">Reference proteome</keyword>
<dbReference type="RefSeq" id="WP_169453732.1">
    <property type="nucleotide sequence ID" value="NZ_CP051774.1"/>
</dbReference>
<dbReference type="AlphaFoldDB" id="A0A858RFT9"/>
<name>A0A858RFT9_9BACT</name>
<organism evidence="2 3">
    <name type="scientific">Luteolibacter luteus</name>
    <dbReference type="NCBI Taxonomy" id="2728835"/>
    <lineage>
        <taxon>Bacteria</taxon>
        <taxon>Pseudomonadati</taxon>
        <taxon>Verrucomicrobiota</taxon>
        <taxon>Verrucomicrobiia</taxon>
        <taxon>Verrucomicrobiales</taxon>
        <taxon>Verrucomicrobiaceae</taxon>
        <taxon>Luteolibacter</taxon>
    </lineage>
</organism>
<keyword evidence="1" id="KW-0812">Transmembrane</keyword>
<protein>
    <recommendedName>
        <fullName evidence="4">DUF3618 domain-containing protein</fullName>
    </recommendedName>
</protein>
<sequence length="120" mass="12930">MASQSQGQAEALIARIAASRVALAADLAEVRRRLDVPTRMKESILSKPLAWFGGSLGAGFLASALLKKKRVPPAEKAKRGFLAVVLGGLFTMARPALQNWALQEARKRFAIPRNDIGPHS</sequence>